<dbReference type="Proteomes" id="UP000023152">
    <property type="component" value="Unassembled WGS sequence"/>
</dbReference>
<dbReference type="GO" id="GO:0032040">
    <property type="term" value="C:small-subunit processome"/>
    <property type="evidence" value="ECO:0007669"/>
    <property type="project" value="TreeGrafter"/>
</dbReference>
<comment type="subcellular location">
    <subcellularLocation>
        <location evidence="1">Nucleus</location>
        <location evidence="1">Nucleolus</location>
    </subcellularLocation>
</comment>
<accession>X6NKW1</accession>
<evidence type="ECO:0000313" key="8">
    <source>
        <dbReference type="EMBL" id="ETO26012.1"/>
    </source>
</evidence>
<dbReference type="PROSITE" id="PS50082">
    <property type="entry name" value="WD_REPEATS_2"/>
    <property type="match status" value="1"/>
</dbReference>
<dbReference type="Pfam" id="PF08149">
    <property type="entry name" value="BING4CT"/>
    <property type="match status" value="1"/>
</dbReference>
<dbReference type="InterPro" id="IPR012952">
    <property type="entry name" value="BING4_C_dom"/>
</dbReference>
<dbReference type="SMART" id="SM01033">
    <property type="entry name" value="BING4CT"/>
    <property type="match status" value="1"/>
</dbReference>
<reference evidence="8 9" key="1">
    <citation type="journal article" date="2013" name="Curr. Biol.">
        <title>The Genome of the Foraminiferan Reticulomyxa filosa.</title>
        <authorList>
            <person name="Glockner G."/>
            <person name="Hulsmann N."/>
            <person name="Schleicher M."/>
            <person name="Noegel A.A."/>
            <person name="Eichinger L."/>
            <person name="Gallinger C."/>
            <person name="Pawlowski J."/>
            <person name="Sierra R."/>
            <person name="Euteneuer U."/>
            <person name="Pillet L."/>
            <person name="Moustafa A."/>
            <person name="Platzer M."/>
            <person name="Groth M."/>
            <person name="Szafranski K."/>
            <person name="Schliwa M."/>
        </authorList>
    </citation>
    <scope>NUCLEOTIDE SEQUENCE [LARGE SCALE GENOMIC DNA]</scope>
</reference>
<dbReference type="InterPro" id="IPR036322">
    <property type="entry name" value="WD40_repeat_dom_sf"/>
</dbReference>
<dbReference type="SMART" id="SM00320">
    <property type="entry name" value="WD40"/>
    <property type="match status" value="3"/>
</dbReference>
<keyword evidence="3" id="KW-0677">Repeat</keyword>
<dbReference type="GO" id="GO:0030686">
    <property type="term" value="C:90S preribosome"/>
    <property type="evidence" value="ECO:0007669"/>
    <property type="project" value="TreeGrafter"/>
</dbReference>
<feature type="repeat" description="WD" evidence="5">
    <location>
        <begin position="402"/>
        <end position="443"/>
    </location>
</feature>
<evidence type="ECO:0000256" key="4">
    <source>
        <dbReference type="ARBA" id="ARBA00023242"/>
    </source>
</evidence>
<comment type="caution">
    <text evidence="8">The sequence shown here is derived from an EMBL/GenBank/DDBJ whole genome shotgun (WGS) entry which is preliminary data.</text>
</comment>
<keyword evidence="9" id="KW-1185">Reference proteome</keyword>
<evidence type="ECO:0000256" key="3">
    <source>
        <dbReference type="ARBA" id="ARBA00022737"/>
    </source>
</evidence>
<evidence type="ECO:0000313" key="9">
    <source>
        <dbReference type="Proteomes" id="UP000023152"/>
    </source>
</evidence>
<dbReference type="InterPro" id="IPR001680">
    <property type="entry name" value="WD40_rpt"/>
</dbReference>
<dbReference type="OMA" id="PACHEDA"/>
<dbReference type="InterPro" id="IPR015943">
    <property type="entry name" value="WD40/YVTN_repeat-like_dom_sf"/>
</dbReference>
<feature type="transmembrane region" description="Helical" evidence="6">
    <location>
        <begin position="38"/>
        <end position="60"/>
    </location>
</feature>
<dbReference type="EMBL" id="ASPP01008142">
    <property type="protein sequence ID" value="ETO26012.1"/>
    <property type="molecule type" value="Genomic_DNA"/>
</dbReference>
<keyword evidence="6" id="KW-0812">Transmembrane</keyword>
<evidence type="ECO:0000256" key="2">
    <source>
        <dbReference type="ARBA" id="ARBA00022574"/>
    </source>
</evidence>
<dbReference type="SUPFAM" id="SSF50978">
    <property type="entry name" value="WD40 repeat-like"/>
    <property type="match status" value="1"/>
</dbReference>
<evidence type="ECO:0000259" key="7">
    <source>
        <dbReference type="SMART" id="SM01033"/>
    </source>
</evidence>
<feature type="domain" description="BING4 C-terminal" evidence="7">
    <location>
        <begin position="496"/>
        <end position="575"/>
    </location>
</feature>
<keyword evidence="6" id="KW-0472">Membrane</keyword>
<dbReference type="AlphaFoldDB" id="X6NKW1"/>
<organism evidence="8 9">
    <name type="scientific">Reticulomyxa filosa</name>
    <dbReference type="NCBI Taxonomy" id="46433"/>
    <lineage>
        <taxon>Eukaryota</taxon>
        <taxon>Sar</taxon>
        <taxon>Rhizaria</taxon>
        <taxon>Retaria</taxon>
        <taxon>Foraminifera</taxon>
        <taxon>Monothalamids</taxon>
        <taxon>Reticulomyxidae</taxon>
        <taxon>Reticulomyxa</taxon>
    </lineage>
</organism>
<protein>
    <submittedName>
        <fullName evidence="8">U3 snoRNP-associated protein Utp7</fullName>
    </submittedName>
</protein>
<evidence type="ECO:0000256" key="6">
    <source>
        <dbReference type="SAM" id="Phobius"/>
    </source>
</evidence>
<dbReference type="PANTHER" id="PTHR14085:SF3">
    <property type="entry name" value="WD REPEAT-CONTAINING PROTEIN 46"/>
    <property type="match status" value="1"/>
</dbReference>
<dbReference type="OrthoDB" id="10251154at2759"/>
<dbReference type="InterPro" id="IPR040315">
    <property type="entry name" value="WDR46/Utp7"/>
</dbReference>
<evidence type="ECO:0000256" key="5">
    <source>
        <dbReference type="PROSITE-ProRule" id="PRU00221"/>
    </source>
</evidence>
<feature type="transmembrane region" description="Helical" evidence="6">
    <location>
        <begin position="298"/>
        <end position="320"/>
    </location>
</feature>
<dbReference type="Gene3D" id="2.130.10.10">
    <property type="entry name" value="YVTN repeat-like/Quinoprotein amine dehydrogenase"/>
    <property type="match status" value="1"/>
</dbReference>
<keyword evidence="2 5" id="KW-0853">WD repeat</keyword>
<name>X6NKW1_RETFI</name>
<gene>
    <name evidence="8" type="ORF">RFI_11126</name>
</gene>
<proteinExistence type="predicted"/>
<keyword evidence="4" id="KW-0539">Nucleus</keyword>
<sequence length="738" mass="86028">MSVCNFSDFYDIVHCRFFQIVDQLCFKWFVLHRGNKKISIVPDCCIFFIFIIIIIDKLILSARPISKSMEEPQSSKRMRVTKSPKTWQKARHLHPHQRFRMYNPLHMDFYQKPTFAKTSGFSFENTSVADQHKLLRMEVKKIAHDKRALRTMIEETTSTQVGGIVPTGSEKTFELSQSDIKSHVNLNTAKKHFDLKLEGHAPYRLSYTRNGSYLCLGGSKGHLAILRWKDFRLISEEYFGSIDNTTFKTGDYIFDVQFCMNESMLACAQREAVYIYNAKCVETHVLRRSMSFPLKLQFLPYHFLLTSIVTQSTILFFFFFPDDCKEAPELEFFFYMKKKKGLHGRLVYLDISTGRVASTRNTNLGECDMMCANQSNAVIHLGHNNGIVTLWTPTNEKPVVSMLCHKSRIRGLAVDYKGNTMATSDSVGNLKVWDLRTYRELISYKSGGMVTSCTFSQKGLLAFSTGRRALIWNLNNGYLPCDEAGRSELNWKQQRMYLQHTLPRQLIYDLKFCPYEDILGIGHTGGFTSIIVPGSGEPNFDIFEADPFETRKQSKDRIVYQLLDKLSPDMIQLDKHFVGSLPNKNTHIQWSDRKPADEDDKKFARKNITKSVKKGYKGVIKRRYHKFQHMKDLQHRQDKLKMTIKNSTKLLLKREYRLPKDTQKNPIRFESVFTEKDTKHFKRTEKIQICHQTEGVLLRRGFFCYYIFLLVPLQYHSFYAHCNELFLIIIIDFIEGKK</sequence>
<dbReference type="GO" id="GO:0000462">
    <property type="term" value="P:maturation of SSU-rRNA from tricistronic rRNA transcript (SSU-rRNA, 5.8S rRNA, LSU-rRNA)"/>
    <property type="evidence" value="ECO:0007669"/>
    <property type="project" value="TreeGrafter"/>
</dbReference>
<keyword evidence="6" id="KW-1133">Transmembrane helix</keyword>
<evidence type="ECO:0000256" key="1">
    <source>
        <dbReference type="ARBA" id="ARBA00004604"/>
    </source>
</evidence>
<dbReference type="PANTHER" id="PTHR14085">
    <property type="entry name" value="WD-REPEAT PROTEIN BING4"/>
    <property type="match status" value="1"/>
</dbReference>